<gene>
    <name evidence="1" type="ORF">ADIS_3471</name>
</gene>
<evidence type="ECO:0000313" key="1">
    <source>
        <dbReference type="EMBL" id="EON76343.1"/>
    </source>
</evidence>
<protein>
    <submittedName>
        <fullName evidence="1">Uncharacterized protein</fullName>
    </submittedName>
</protein>
<organism evidence="1 2">
    <name type="scientific">Lunatimonas lonarensis</name>
    <dbReference type="NCBI Taxonomy" id="1232681"/>
    <lineage>
        <taxon>Bacteria</taxon>
        <taxon>Pseudomonadati</taxon>
        <taxon>Bacteroidota</taxon>
        <taxon>Cytophagia</taxon>
        <taxon>Cytophagales</taxon>
        <taxon>Cyclobacteriaceae</taxon>
    </lineage>
</organism>
<dbReference type="EMBL" id="AQHR01000088">
    <property type="protein sequence ID" value="EON76343.1"/>
    <property type="molecule type" value="Genomic_DNA"/>
</dbReference>
<accession>R7ZQL4</accession>
<dbReference type="STRING" id="1232681.ADIS_3471"/>
<name>R7ZQL4_9BACT</name>
<comment type="caution">
    <text evidence="1">The sequence shown here is derived from an EMBL/GenBank/DDBJ whole genome shotgun (WGS) entry which is preliminary data.</text>
</comment>
<evidence type="ECO:0000313" key="2">
    <source>
        <dbReference type="Proteomes" id="UP000013909"/>
    </source>
</evidence>
<reference evidence="1 2" key="1">
    <citation type="submission" date="2013-02" db="EMBL/GenBank/DDBJ databases">
        <title>A novel strain isolated from Lonar lake, Maharashtra, India.</title>
        <authorList>
            <person name="Singh A."/>
        </authorList>
    </citation>
    <scope>NUCLEOTIDE SEQUENCE [LARGE SCALE GENOMIC DNA]</scope>
    <source>
        <strain evidence="1 2">AK24</strain>
    </source>
</reference>
<keyword evidence="2" id="KW-1185">Reference proteome</keyword>
<dbReference type="Proteomes" id="UP000013909">
    <property type="component" value="Unassembled WGS sequence"/>
</dbReference>
<sequence>MAKTSPGKKGNEPIAEFSHWVSLAFNKVSTTKFRNRNPF</sequence>
<dbReference type="AlphaFoldDB" id="R7ZQL4"/>
<proteinExistence type="predicted"/>